<reference evidence="6 7" key="1">
    <citation type="submission" date="2016-02" db="EMBL/GenBank/DDBJ databases">
        <title>Complete genome of Sinomonas atrocyanea KCTC 3377.</title>
        <authorList>
            <person name="Kim K.M."/>
        </authorList>
    </citation>
    <scope>NUCLEOTIDE SEQUENCE [LARGE SCALE GENOMIC DNA]</scope>
    <source>
        <strain evidence="6 7">KCTC 3377</strain>
    </source>
</reference>
<organism evidence="6 7">
    <name type="scientific">Sinomonas atrocyanea</name>
    <dbReference type="NCBI Taxonomy" id="37927"/>
    <lineage>
        <taxon>Bacteria</taxon>
        <taxon>Bacillati</taxon>
        <taxon>Actinomycetota</taxon>
        <taxon>Actinomycetes</taxon>
        <taxon>Micrococcales</taxon>
        <taxon>Micrococcaceae</taxon>
        <taxon>Sinomonas</taxon>
    </lineage>
</organism>
<dbReference type="Proteomes" id="UP000070134">
    <property type="component" value="Chromosome"/>
</dbReference>
<evidence type="ECO:0000313" key="7">
    <source>
        <dbReference type="Proteomes" id="UP000070134"/>
    </source>
</evidence>
<dbReference type="STRING" id="37927.SA2016_2882"/>
<dbReference type="GO" id="GO:1901137">
    <property type="term" value="P:carbohydrate derivative biosynthetic process"/>
    <property type="evidence" value="ECO:0007669"/>
    <property type="project" value="UniProtKB-ARBA"/>
</dbReference>
<dbReference type="PANTHER" id="PTHR45947:SF3">
    <property type="entry name" value="SULFOQUINOVOSYL TRANSFERASE SQD2"/>
    <property type="match status" value="1"/>
</dbReference>
<dbReference type="SUPFAM" id="SSF53756">
    <property type="entry name" value="UDP-Glycosyltransferase/glycogen phosphorylase"/>
    <property type="match status" value="1"/>
</dbReference>
<evidence type="ECO:0000256" key="2">
    <source>
        <dbReference type="ARBA" id="ARBA00022676"/>
    </source>
</evidence>
<feature type="domain" description="Glycosyltransferase subfamily 4-like N-terminal" evidence="5">
    <location>
        <begin position="31"/>
        <end position="197"/>
    </location>
</feature>
<dbReference type="Pfam" id="PF13579">
    <property type="entry name" value="Glyco_trans_4_4"/>
    <property type="match status" value="1"/>
</dbReference>
<accession>A0A127A2Y4</accession>
<evidence type="ECO:0000313" key="6">
    <source>
        <dbReference type="EMBL" id="AMM33547.1"/>
    </source>
</evidence>
<dbReference type="GO" id="GO:0016758">
    <property type="term" value="F:hexosyltransferase activity"/>
    <property type="evidence" value="ECO:0007669"/>
    <property type="project" value="TreeGrafter"/>
</dbReference>
<keyword evidence="2" id="KW-0328">Glycosyltransferase</keyword>
<dbReference type="InterPro" id="IPR028098">
    <property type="entry name" value="Glyco_trans_4-like_N"/>
</dbReference>
<feature type="domain" description="Glycosyl transferase family 1" evidence="4">
    <location>
        <begin position="215"/>
        <end position="360"/>
    </location>
</feature>
<dbReference type="Pfam" id="PF00534">
    <property type="entry name" value="Glycos_transf_1"/>
    <property type="match status" value="1"/>
</dbReference>
<gene>
    <name evidence="6" type="ORF">SA2016_2882</name>
</gene>
<dbReference type="PANTHER" id="PTHR45947">
    <property type="entry name" value="SULFOQUINOVOSYL TRANSFERASE SQD2"/>
    <property type="match status" value="1"/>
</dbReference>
<evidence type="ECO:0000259" key="4">
    <source>
        <dbReference type="Pfam" id="PF00534"/>
    </source>
</evidence>
<dbReference type="InterPro" id="IPR050194">
    <property type="entry name" value="Glycosyltransferase_grp1"/>
</dbReference>
<dbReference type="AlphaFoldDB" id="A0A127A2Y4"/>
<evidence type="ECO:0000256" key="3">
    <source>
        <dbReference type="ARBA" id="ARBA00022679"/>
    </source>
</evidence>
<evidence type="ECO:0000256" key="1">
    <source>
        <dbReference type="ARBA" id="ARBA00021292"/>
    </source>
</evidence>
<proteinExistence type="predicted"/>
<dbReference type="Gene3D" id="3.40.50.2000">
    <property type="entry name" value="Glycogen Phosphorylase B"/>
    <property type="match status" value="2"/>
</dbReference>
<sequence length="393" mass="43158">MLGKTQRTVSGPEVSQKKVLQVISSVSEEFGGPSVGSLALNRRLNELGVDARIYTTDLANDKGDRLKPSAIRGTGANVRAFPASRPFFLRNSWLLCIGIWSAVRGADLVHIHGQYAVHQFFVYLACRAFRKPYGVQLHGALETYERSKSKKRKLIFNSVIGKRVLRHASYVHFSAPSEAQRARDLVAEDQAVVIPLGAELSTEELPITALADRLPSRSEAVLYLGRFALKKRPELLLRAWAAAKRPEKSLLVFAGPDGEITHAELSSLAESLGVLDSVLFVGPVDSRQKAWLYRRSGTFVLPSENENFGLTIAEAMVGGCHVIVSEHVAAGQYLLEADSGEVLDSVDVDTLRGALERALWHPSDTKASGLRAMKFAQKELSWDRLARFIAETG</sequence>
<dbReference type="EMBL" id="CP014518">
    <property type="protein sequence ID" value="AMM33547.1"/>
    <property type="molecule type" value="Genomic_DNA"/>
</dbReference>
<protein>
    <recommendedName>
        <fullName evidence="1">D-inositol 3-phosphate glycosyltransferase</fullName>
    </recommendedName>
</protein>
<keyword evidence="3" id="KW-0808">Transferase</keyword>
<dbReference type="InterPro" id="IPR001296">
    <property type="entry name" value="Glyco_trans_1"/>
</dbReference>
<keyword evidence="7" id="KW-1185">Reference proteome</keyword>
<dbReference type="OrthoDB" id="3171021at2"/>
<dbReference type="KEGG" id="satk:SA2016_2882"/>
<evidence type="ECO:0000259" key="5">
    <source>
        <dbReference type="Pfam" id="PF13579"/>
    </source>
</evidence>
<name>A0A127A2Y4_9MICC</name>